<dbReference type="InterPro" id="IPR013547">
    <property type="entry name" value="P4H_N"/>
</dbReference>
<evidence type="ECO:0000256" key="5">
    <source>
        <dbReference type="ARBA" id="ARBA00012269"/>
    </source>
</evidence>
<comment type="subcellular location">
    <subcellularLocation>
        <location evidence="3">Endoplasmic reticulum lumen</location>
    </subcellularLocation>
</comment>
<accession>S7PB65</accession>
<dbReference type="GO" id="GO:0031418">
    <property type="term" value="F:L-ascorbic acid binding"/>
    <property type="evidence" value="ECO:0007669"/>
    <property type="project" value="UniProtKB-KW"/>
</dbReference>
<dbReference type="SMART" id="SM00702">
    <property type="entry name" value="P4Hc"/>
    <property type="match status" value="1"/>
</dbReference>
<name>S7PB65_MYOBR</name>
<evidence type="ECO:0000256" key="3">
    <source>
        <dbReference type="ARBA" id="ARBA00004319"/>
    </source>
</evidence>
<evidence type="ECO:0000256" key="6">
    <source>
        <dbReference type="ARBA" id="ARBA00022723"/>
    </source>
</evidence>
<evidence type="ECO:0000256" key="13">
    <source>
        <dbReference type="ARBA" id="ARBA00023180"/>
    </source>
</evidence>
<keyword evidence="8" id="KW-0256">Endoplasmic reticulum</keyword>
<dbReference type="Pfam" id="PF08336">
    <property type="entry name" value="P4Ha_N"/>
    <property type="match status" value="1"/>
</dbReference>
<evidence type="ECO:0000256" key="1">
    <source>
        <dbReference type="ARBA" id="ARBA00001961"/>
    </source>
</evidence>
<proteinExistence type="inferred from homology"/>
<evidence type="ECO:0000256" key="11">
    <source>
        <dbReference type="ARBA" id="ARBA00023002"/>
    </source>
</evidence>
<evidence type="ECO:0000313" key="15">
    <source>
        <dbReference type="EMBL" id="EPQ07353.1"/>
    </source>
</evidence>
<dbReference type="Gene3D" id="6.10.140.1460">
    <property type="match status" value="1"/>
</dbReference>
<comment type="function">
    <text evidence="2">Catalyzes the post-translational formation of 4-hydroxyproline in -Xaa-Pro-Gly- sequences in collagens and other proteins.</text>
</comment>
<dbReference type="GO" id="GO:0005506">
    <property type="term" value="F:iron ion binding"/>
    <property type="evidence" value="ECO:0007669"/>
    <property type="project" value="InterPro"/>
</dbReference>
<keyword evidence="10" id="KW-0223">Dioxygenase</keyword>
<dbReference type="Pfam" id="PF23558">
    <property type="entry name" value="TPR_P4H"/>
    <property type="match status" value="2"/>
</dbReference>
<comment type="cofactor">
    <cofactor evidence="1">
        <name>L-ascorbate</name>
        <dbReference type="ChEBI" id="CHEBI:38290"/>
    </cofactor>
</comment>
<dbReference type="InterPro" id="IPR006620">
    <property type="entry name" value="Pro_4_hyd_alph"/>
</dbReference>
<dbReference type="PANTHER" id="PTHR10869">
    <property type="entry name" value="PROLYL 4-HYDROXYLASE ALPHA SUBUNIT"/>
    <property type="match status" value="1"/>
</dbReference>
<dbReference type="SUPFAM" id="SSF48452">
    <property type="entry name" value="TPR-like"/>
    <property type="match status" value="1"/>
</dbReference>
<dbReference type="InterPro" id="IPR045054">
    <property type="entry name" value="P4HA-like"/>
</dbReference>
<keyword evidence="9" id="KW-0847">Vitamin C</keyword>
<dbReference type="InterPro" id="IPR011990">
    <property type="entry name" value="TPR-like_helical_dom_sf"/>
</dbReference>
<comment type="similarity">
    <text evidence="4">Belongs to the P4HA family.</text>
</comment>
<keyword evidence="16" id="KW-1185">Reference proteome</keyword>
<dbReference type="EMBL" id="KE162186">
    <property type="protein sequence ID" value="EPQ07353.1"/>
    <property type="molecule type" value="Genomic_DNA"/>
</dbReference>
<evidence type="ECO:0000256" key="4">
    <source>
        <dbReference type="ARBA" id="ARBA00006511"/>
    </source>
</evidence>
<evidence type="ECO:0000256" key="12">
    <source>
        <dbReference type="ARBA" id="ARBA00023004"/>
    </source>
</evidence>
<evidence type="ECO:0000256" key="10">
    <source>
        <dbReference type="ARBA" id="ARBA00022964"/>
    </source>
</evidence>
<organism evidence="15 16">
    <name type="scientific">Myotis brandtii</name>
    <name type="common">Brandt's bat</name>
    <dbReference type="NCBI Taxonomy" id="109478"/>
    <lineage>
        <taxon>Eukaryota</taxon>
        <taxon>Metazoa</taxon>
        <taxon>Chordata</taxon>
        <taxon>Craniata</taxon>
        <taxon>Vertebrata</taxon>
        <taxon>Euteleostomi</taxon>
        <taxon>Mammalia</taxon>
        <taxon>Eutheria</taxon>
        <taxon>Laurasiatheria</taxon>
        <taxon>Chiroptera</taxon>
        <taxon>Yangochiroptera</taxon>
        <taxon>Vespertilionidae</taxon>
        <taxon>Myotis</taxon>
    </lineage>
</organism>
<dbReference type="Gene3D" id="2.60.120.620">
    <property type="entry name" value="q2cbj1_9rhob like domain"/>
    <property type="match status" value="1"/>
</dbReference>
<keyword evidence="13" id="KW-0325">Glycoprotein</keyword>
<dbReference type="Gene3D" id="1.25.40.10">
    <property type="entry name" value="Tetratricopeptide repeat domain"/>
    <property type="match status" value="2"/>
</dbReference>
<evidence type="ECO:0000313" key="16">
    <source>
        <dbReference type="Proteomes" id="UP000052978"/>
    </source>
</evidence>
<dbReference type="Proteomes" id="UP000052978">
    <property type="component" value="Unassembled WGS sequence"/>
</dbReference>
<dbReference type="FunFam" id="2.60.120.620:FF:000046">
    <property type="entry name" value="Predicted protein"/>
    <property type="match status" value="1"/>
</dbReference>
<keyword evidence="6" id="KW-0479">Metal-binding</keyword>
<dbReference type="GO" id="GO:0005788">
    <property type="term" value="C:endoplasmic reticulum lumen"/>
    <property type="evidence" value="ECO:0007669"/>
    <property type="project" value="UniProtKB-SubCell"/>
</dbReference>
<keyword evidence="12" id="KW-0408">Iron</keyword>
<dbReference type="PROSITE" id="PS51471">
    <property type="entry name" value="FE2OG_OXY"/>
    <property type="match status" value="1"/>
</dbReference>
<dbReference type="InterPro" id="IPR005123">
    <property type="entry name" value="Oxoglu/Fe-dep_dioxygenase_dom"/>
</dbReference>
<dbReference type="PANTHER" id="PTHR10869:SF244">
    <property type="entry name" value="PROLYL 4-HYDROXYLASE SUBUNIT ALPHA-2"/>
    <property type="match status" value="1"/>
</dbReference>
<dbReference type="FunFam" id="2.60.120.620:FF:000001">
    <property type="entry name" value="Prolyl 4-hydroxylase subunit alpha 2"/>
    <property type="match status" value="1"/>
</dbReference>
<gene>
    <name evidence="15" type="ORF">D623_10032550</name>
</gene>
<evidence type="ECO:0000256" key="9">
    <source>
        <dbReference type="ARBA" id="ARBA00022896"/>
    </source>
</evidence>
<keyword evidence="7" id="KW-0802">TPR repeat</keyword>
<dbReference type="InterPro" id="IPR059068">
    <property type="entry name" value="TPR_P4H"/>
</dbReference>
<dbReference type="Pfam" id="PF13640">
    <property type="entry name" value="2OG-FeII_Oxy_3"/>
    <property type="match status" value="1"/>
</dbReference>
<evidence type="ECO:0000259" key="14">
    <source>
        <dbReference type="PROSITE" id="PS51471"/>
    </source>
</evidence>
<dbReference type="GO" id="GO:0004656">
    <property type="term" value="F:procollagen-proline 4-dioxygenase activity"/>
    <property type="evidence" value="ECO:0007669"/>
    <property type="project" value="UniProtKB-EC"/>
</dbReference>
<dbReference type="FunFam" id="1.25.40.10:FF:000006">
    <property type="entry name" value="Prolyl 4-hydroxylase subunit alpha 2"/>
    <property type="match status" value="2"/>
</dbReference>
<dbReference type="AlphaFoldDB" id="S7PB65"/>
<keyword evidence="11" id="KW-0560">Oxidoreductase</keyword>
<evidence type="ECO:0000256" key="8">
    <source>
        <dbReference type="ARBA" id="ARBA00022824"/>
    </source>
</evidence>
<feature type="domain" description="Fe2OG dioxygenase" evidence="14">
    <location>
        <begin position="457"/>
        <end position="585"/>
    </location>
</feature>
<sequence>MESEGKTEIDEQSCLSPNTLQTLPFVTMKLQVSVLLVAWFGVLGCVQAEFFTSIGHMTDLIYAEKDLVQSLKEYILVEEAKLSKIKSWASKMEALTSKSAADPEGYLAHPVNAYKLVKRLNTEWSTLEDLVLQDSAAGFIANLSVQRQFFPTDEDETGAAKALMRLQDTYKLDPDTISKGELPGTKYQAVMSADDCFGMGRSAYNEGDYYHTVLWMEQVLKQLDAGEEAVTTKAQVLDYLSYAVFQLGDLRRALELTRRLLSLGTKYQAVMSADDCFGMGRSAYNEGDYYHTVLWMEQVLKQLDAGEEAVTTKAQVLDYLSYAVFQLGDLRRALELTRRLLSLGKKTPKRQKRLFCRYHDGNGTPQLLIAPFKEEDEWDSPHIVRYYDVMSDEEIQRIKEIAKPKLARATVRDPKTGVLTVASYRVSKSSWLEEDDDPVVARVNRRMQHITGLTVKTAELLQVANYGMGGQYEPHFDFSRRPFDSGLKTEGNRLATFLNYNDEQDVFKHLGTGNRVATFLNYMSDVEAGGATVFPDLGAAIWPKKGTAVFWYNLLRSGEGDYRTRHAACPVLVGCKWVSNKWFHERGQEFLRPCGSTEVD</sequence>
<dbReference type="EC" id="1.14.11.2" evidence="5"/>
<evidence type="ECO:0000256" key="7">
    <source>
        <dbReference type="ARBA" id="ARBA00022803"/>
    </source>
</evidence>
<reference evidence="15 16" key="1">
    <citation type="journal article" date="2013" name="Nat. Commun.">
        <title>Genome analysis reveals insights into physiology and longevity of the Brandt's bat Myotis brandtii.</title>
        <authorList>
            <person name="Seim I."/>
            <person name="Fang X."/>
            <person name="Xiong Z."/>
            <person name="Lobanov A.V."/>
            <person name="Huang Z."/>
            <person name="Ma S."/>
            <person name="Feng Y."/>
            <person name="Turanov A.A."/>
            <person name="Zhu Y."/>
            <person name="Lenz T.L."/>
            <person name="Gerashchenko M.V."/>
            <person name="Fan D."/>
            <person name="Hee Yim S."/>
            <person name="Yao X."/>
            <person name="Jordan D."/>
            <person name="Xiong Y."/>
            <person name="Ma Y."/>
            <person name="Lyapunov A.N."/>
            <person name="Chen G."/>
            <person name="Kulakova O.I."/>
            <person name="Sun Y."/>
            <person name="Lee S.G."/>
            <person name="Bronson R.T."/>
            <person name="Moskalev A.A."/>
            <person name="Sunyaev S.R."/>
            <person name="Zhang G."/>
            <person name="Krogh A."/>
            <person name="Wang J."/>
            <person name="Gladyshev V.N."/>
        </authorList>
    </citation>
    <scope>NUCLEOTIDE SEQUENCE [LARGE SCALE GENOMIC DNA]</scope>
</reference>
<evidence type="ECO:0000256" key="2">
    <source>
        <dbReference type="ARBA" id="ARBA00002035"/>
    </source>
</evidence>
<dbReference type="InterPro" id="IPR044862">
    <property type="entry name" value="Pro_4_hyd_alph_FE2OG_OXY"/>
</dbReference>
<protein>
    <recommendedName>
        <fullName evidence="5">procollagen-proline 4-dioxygenase</fullName>
        <ecNumber evidence="5">1.14.11.2</ecNumber>
    </recommendedName>
</protein>